<keyword evidence="3" id="KW-0731">Sigma factor</keyword>
<dbReference type="PANTHER" id="PTHR43133">
    <property type="entry name" value="RNA POLYMERASE ECF-TYPE SIGMA FACTO"/>
    <property type="match status" value="1"/>
</dbReference>
<evidence type="ECO:0000256" key="4">
    <source>
        <dbReference type="ARBA" id="ARBA00023163"/>
    </source>
</evidence>
<gene>
    <name evidence="7" type="ORF">SAMN02746066_01332</name>
</gene>
<evidence type="ECO:0000256" key="3">
    <source>
        <dbReference type="ARBA" id="ARBA00023082"/>
    </source>
</evidence>
<organism evidence="7 8">
    <name type="scientific">Anaerosporobacter mobilis DSM 15930</name>
    <dbReference type="NCBI Taxonomy" id="1120996"/>
    <lineage>
        <taxon>Bacteria</taxon>
        <taxon>Bacillati</taxon>
        <taxon>Bacillota</taxon>
        <taxon>Clostridia</taxon>
        <taxon>Lachnospirales</taxon>
        <taxon>Lachnospiraceae</taxon>
        <taxon>Anaerosporobacter</taxon>
    </lineage>
</organism>
<dbReference type="InterPro" id="IPR013249">
    <property type="entry name" value="RNA_pol_sigma70_r4_t2"/>
</dbReference>
<dbReference type="SUPFAM" id="SSF88946">
    <property type="entry name" value="Sigma2 domain of RNA polymerase sigma factors"/>
    <property type="match status" value="1"/>
</dbReference>
<dbReference type="CDD" id="cd06171">
    <property type="entry name" value="Sigma70_r4"/>
    <property type="match status" value="1"/>
</dbReference>
<dbReference type="PANTHER" id="PTHR43133:SF60">
    <property type="entry name" value="RNA POLYMERASE SIGMA FACTOR SIGV"/>
    <property type="match status" value="1"/>
</dbReference>
<keyword evidence="8" id="KW-1185">Reference proteome</keyword>
<proteinExistence type="inferred from homology"/>
<comment type="similarity">
    <text evidence="1">Belongs to the sigma-70 factor family. ECF subfamily.</text>
</comment>
<keyword evidence="4" id="KW-0804">Transcription</keyword>
<protein>
    <submittedName>
        <fullName evidence="7">RNA polymerase sigma-70 factor, ECF subfamily</fullName>
    </submittedName>
</protein>
<dbReference type="STRING" id="1120996.SAMN02746066_01332"/>
<evidence type="ECO:0000256" key="2">
    <source>
        <dbReference type="ARBA" id="ARBA00023015"/>
    </source>
</evidence>
<reference evidence="7 8" key="1">
    <citation type="submission" date="2016-11" db="EMBL/GenBank/DDBJ databases">
        <authorList>
            <person name="Jaros S."/>
            <person name="Januszkiewicz K."/>
            <person name="Wedrychowicz H."/>
        </authorList>
    </citation>
    <scope>NUCLEOTIDE SEQUENCE [LARGE SCALE GENOMIC DNA]</scope>
    <source>
        <strain evidence="7 8">DSM 15930</strain>
    </source>
</reference>
<dbReference type="InterPro" id="IPR036388">
    <property type="entry name" value="WH-like_DNA-bd_sf"/>
</dbReference>
<sequence length="178" mass="20913">MVARSMETLDLESLMRTYGNDVLRTAYLYVKDIHLAEDIFQEVFLKVNNRYDSFRGECGVKTWLLQITINTCKDYLKSAWNQKVETTDEFKTQQVVEEGYEKIEKKEDNQVVKNAVMELPDKYKEVVLCVYYQDLSIEEAADTLQIAAGTVKSRLNRARQKLKSSLERRVSYEETRRE</sequence>
<evidence type="ECO:0000259" key="6">
    <source>
        <dbReference type="Pfam" id="PF08281"/>
    </source>
</evidence>
<dbReference type="Gene3D" id="1.10.1740.10">
    <property type="match status" value="1"/>
</dbReference>
<evidence type="ECO:0000313" key="8">
    <source>
        <dbReference type="Proteomes" id="UP000184038"/>
    </source>
</evidence>
<feature type="domain" description="RNA polymerase sigma factor 70 region 4 type 2" evidence="6">
    <location>
        <begin position="112"/>
        <end position="162"/>
    </location>
</feature>
<dbReference type="AlphaFoldDB" id="A0A1M7HF68"/>
<dbReference type="GO" id="GO:0003677">
    <property type="term" value="F:DNA binding"/>
    <property type="evidence" value="ECO:0007669"/>
    <property type="project" value="InterPro"/>
</dbReference>
<dbReference type="RefSeq" id="WP_073284999.1">
    <property type="nucleotide sequence ID" value="NZ_FRCP01000008.1"/>
</dbReference>
<dbReference type="Pfam" id="PF04542">
    <property type="entry name" value="Sigma70_r2"/>
    <property type="match status" value="1"/>
</dbReference>
<name>A0A1M7HF68_9FIRM</name>
<dbReference type="InterPro" id="IPR014284">
    <property type="entry name" value="RNA_pol_sigma-70_dom"/>
</dbReference>
<dbReference type="NCBIfam" id="TIGR02937">
    <property type="entry name" value="sigma70-ECF"/>
    <property type="match status" value="1"/>
</dbReference>
<dbReference type="InterPro" id="IPR039425">
    <property type="entry name" value="RNA_pol_sigma-70-like"/>
</dbReference>
<dbReference type="InterPro" id="IPR007627">
    <property type="entry name" value="RNA_pol_sigma70_r2"/>
</dbReference>
<feature type="domain" description="RNA polymerase sigma-70 region 2" evidence="5">
    <location>
        <begin position="14"/>
        <end position="80"/>
    </location>
</feature>
<dbReference type="InterPro" id="IPR013324">
    <property type="entry name" value="RNA_pol_sigma_r3/r4-like"/>
</dbReference>
<dbReference type="SUPFAM" id="SSF88659">
    <property type="entry name" value="Sigma3 and sigma4 domains of RNA polymerase sigma factors"/>
    <property type="match status" value="1"/>
</dbReference>
<evidence type="ECO:0000313" key="7">
    <source>
        <dbReference type="EMBL" id="SHM27078.1"/>
    </source>
</evidence>
<dbReference type="Pfam" id="PF08281">
    <property type="entry name" value="Sigma70_r4_2"/>
    <property type="match status" value="1"/>
</dbReference>
<dbReference type="Proteomes" id="UP000184038">
    <property type="component" value="Unassembled WGS sequence"/>
</dbReference>
<evidence type="ECO:0000259" key="5">
    <source>
        <dbReference type="Pfam" id="PF04542"/>
    </source>
</evidence>
<evidence type="ECO:0000256" key="1">
    <source>
        <dbReference type="ARBA" id="ARBA00010641"/>
    </source>
</evidence>
<dbReference type="GO" id="GO:0016987">
    <property type="term" value="F:sigma factor activity"/>
    <property type="evidence" value="ECO:0007669"/>
    <property type="project" value="UniProtKB-KW"/>
</dbReference>
<dbReference type="InterPro" id="IPR013325">
    <property type="entry name" value="RNA_pol_sigma_r2"/>
</dbReference>
<keyword evidence="2" id="KW-0805">Transcription regulation</keyword>
<dbReference type="Gene3D" id="1.10.10.10">
    <property type="entry name" value="Winged helix-like DNA-binding domain superfamily/Winged helix DNA-binding domain"/>
    <property type="match status" value="1"/>
</dbReference>
<dbReference type="GO" id="GO:0006352">
    <property type="term" value="P:DNA-templated transcription initiation"/>
    <property type="evidence" value="ECO:0007669"/>
    <property type="project" value="InterPro"/>
</dbReference>
<dbReference type="EMBL" id="FRCP01000008">
    <property type="protein sequence ID" value="SHM27078.1"/>
    <property type="molecule type" value="Genomic_DNA"/>
</dbReference>
<accession>A0A1M7HF68</accession>